<feature type="region of interest" description="Disordered" evidence="2">
    <location>
        <begin position="761"/>
        <end position="781"/>
    </location>
</feature>
<dbReference type="PANTHER" id="PTHR15672">
    <property type="entry name" value="CAMP-REGULATED PHOSPHOPROTEIN 21 RELATED R3H DOMAIN CONTAINING PROTEIN"/>
    <property type="match status" value="1"/>
</dbReference>
<feature type="compositionally biased region" description="Polar residues" evidence="2">
    <location>
        <begin position="570"/>
        <end position="579"/>
    </location>
</feature>
<feature type="region of interest" description="Disordered" evidence="2">
    <location>
        <begin position="1111"/>
        <end position="1212"/>
    </location>
</feature>
<feature type="region of interest" description="Disordered" evidence="2">
    <location>
        <begin position="189"/>
        <end position="217"/>
    </location>
</feature>
<feature type="compositionally biased region" description="Polar residues" evidence="2">
    <location>
        <begin position="761"/>
        <end position="772"/>
    </location>
</feature>
<dbReference type="InterPro" id="IPR051937">
    <property type="entry name" value="R3H_domain_containing"/>
</dbReference>
<dbReference type="KEGG" id="hazt:108675909"/>
<feature type="compositionally biased region" description="Pro residues" evidence="2">
    <location>
        <begin position="148"/>
        <end position="160"/>
    </location>
</feature>
<dbReference type="OrthoDB" id="278430at2759"/>
<feature type="region of interest" description="Disordered" evidence="2">
    <location>
        <begin position="1053"/>
        <end position="1085"/>
    </location>
</feature>
<dbReference type="AlphaFoldDB" id="A0A979FX44"/>
<dbReference type="Proteomes" id="UP000694843">
    <property type="component" value="Unplaced"/>
</dbReference>
<feature type="compositionally biased region" description="Low complexity" evidence="2">
    <location>
        <begin position="1145"/>
        <end position="1159"/>
    </location>
</feature>
<feature type="region of interest" description="Disordered" evidence="2">
    <location>
        <begin position="629"/>
        <end position="734"/>
    </location>
</feature>
<dbReference type="PROSITE" id="PS51061">
    <property type="entry name" value="R3H"/>
    <property type="match status" value="1"/>
</dbReference>
<feature type="region of interest" description="Disordered" evidence="2">
    <location>
        <begin position="570"/>
        <end position="611"/>
    </location>
</feature>
<evidence type="ECO:0000259" key="3">
    <source>
        <dbReference type="PROSITE" id="PS51061"/>
    </source>
</evidence>
<evidence type="ECO:0000313" key="5">
    <source>
        <dbReference type="Proteomes" id="UP000694843"/>
    </source>
</evidence>
<feature type="compositionally biased region" description="Pro residues" evidence="2">
    <location>
        <begin position="587"/>
        <end position="601"/>
    </location>
</feature>
<dbReference type="SUPFAM" id="SSF82708">
    <property type="entry name" value="R3H domain"/>
    <property type="match status" value="1"/>
</dbReference>
<dbReference type="InterPro" id="IPR001374">
    <property type="entry name" value="R3H_dom"/>
</dbReference>
<dbReference type="PROSITE" id="PS51673">
    <property type="entry name" value="SUZ"/>
    <property type="match status" value="1"/>
</dbReference>
<feature type="domain" description="R3H" evidence="3">
    <location>
        <begin position="243"/>
        <end position="306"/>
    </location>
</feature>
<feature type="compositionally biased region" description="Pro residues" evidence="2">
    <location>
        <begin position="895"/>
        <end position="905"/>
    </location>
</feature>
<keyword evidence="5" id="KW-1185">Reference proteome</keyword>
<feature type="compositionally biased region" description="Low complexity" evidence="2">
    <location>
        <begin position="511"/>
        <end position="528"/>
    </location>
</feature>
<proteinExistence type="predicted"/>
<dbReference type="InterPro" id="IPR024771">
    <property type="entry name" value="SUZ"/>
</dbReference>
<dbReference type="CDD" id="cd02642">
    <property type="entry name" value="R3H_encore_like"/>
    <property type="match status" value="1"/>
</dbReference>
<feature type="compositionally biased region" description="Low complexity" evidence="2">
    <location>
        <begin position="694"/>
        <end position="711"/>
    </location>
</feature>
<dbReference type="OMA" id="SDANICF"/>
<dbReference type="Pfam" id="PF01424">
    <property type="entry name" value="R3H"/>
    <property type="match status" value="1"/>
</dbReference>
<dbReference type="RefSeq" id="XP_047740695.1">
    <property type="nucleotide sequence ID" value="XM_047884739.1"/>
</dbReference>
<evidence type="ECO:0000256" key="1">
    <source>
        <dbReference type="ARBA" id="ARBA00022553"/>
    </source>
</evidence>
<feature type="domain" description="SUZ" evidence="4">
    <location>
        <begin position="307"/>
        <end position="382"/>
    </location>
</feature>
<dbReference type="SMART" id="SM00393">
    <property type="entry name" value="R3H"/>
    <property type="match status" value="1"/>
</dbReference>
<evidence type="ECO:0000259" key="4">
    <source>
        <dbReference type="PROSITE" id="PS51673"/>
    </source>
</evidence>
<dbReference type="Gene3D" id="3.30.1370.50">
    <property type="entry name" value="R3H-like domain"/>
    <property type="match status" value="1"/>
</dbReference>
<feature type="compositionally biased region" description="Basic and acidic residues" evidence="2">
    <location>
        <begin position="659"/>
        <end position="668"/>
    </location>
</feature>
<feature type="compositionally biased region" description="Basic and acidic residues" evidence="2">
    <location>
        <begin position="30"/>
        <end position="43"/>
    </location>
</feature>
<feature type="compositionally biased region" description="Low complexity" evidence="2">
    <location>
        <begin position="194"/>
        <end position="209"/>
    </location>
</feature>
<dbReference type="PANTHER" id="PTHR15672:SF8">
    <property type="entry name" value="PROTEIN ENCORE"/>
    <property type="match status" value="1"/>
</dbReference>
<feature type="compositionally biased region" description="Low complexity" evidence="2">
    <location>
        <begin position="1057"/>
        <end position="1066"/>
    </location>
</feature>
<dbReference type="GeneID" id="108675909"/>
<name>A0A979FX44_HYAAZ</name>
<feature type="region of interest" description="Disordered" evidence="2">
    <location>
        <begin position="485"/>
        <end position="541"/>
    </location>
</feature>
<feature type="compositionally biased region" description="Polar residues" evidence="2">
    <location>
        <begin position="670"/>
        <end position="681"/>
    </location>
</feature>
<sequence length="1212" mass="130260">MARLEIPSIVVHNGSGSPPSSSPAPPTASHRGDQPGSEGDKAEAGPPSGSHSPVPPPAEPHGQVVDGACCSPSAGDHSCGPTGPGPGGGEAGYSPRPSPGPSPSRSRSLDLPSMHLEGDSPSAPPGLRNRLGKQKQLQRSHAMRDDASPPPPDLPLPPVPLTHCGGNSLTVSPTVPIQVGIPGGMASRRRLRHQGSSQGSLQGSFDGSSPCLSRESSMEYTDSSGVDLLQFIIQTLHKHQKDRAVLLKIERELINLVKDNKRSHHKFQQMSSYHRMLVHRCAAYFGLEHNVDQAGTAVIVNKTKNTRLPEVRFREHFCDEMTPLPDDLPRRSVLRREFSSFEDSLGFKQLADPLNDPRRSKSFEERQEEYHRARKRMFSQESFSSLEGGAGGSDPRFGERCRGFCHDDHRWRDRHCWHFAEPVPPRPRHHYDHHRLRHHYDHHRLRPGRLPKVESLECARSLRPSVFKSHSFGGYGGGLAVTERLTKQDSTSSRVSEQSGSSGYKTQRQDTSSTNVSNTLSTTPSPVTTHHHHSNLPPGGGWGEGAEHVMWAVTDMDVVPAGALLINPQTGQPYVNQDGSVYRYDPSNPPHLLPPPCPPPSASQHHSPLHHPCQHDGLVECEVAPQHSPYYPLTPSPPRDGGITSPPTHIPDPDGSCDGSKKDAKDADATTSPATLVSSGRVSRGGDLPEGTIASCSPPAPSAAGAASTCSSPPPAPPSARSVATLPRAGGHSCNPSSPYYSMQEAGRTCSVDSGLNEATSQMRGMSLSSGDLQAEAPPHPQTYLLPRHYPQTLYYMSGTTAPCGGTIKYVYPPPSAVQGTTGSMGLMSGASSGGMGLPPSAAAVDPAIPSMASGSGGSYLPGGFSMMGYHGAGVRPTAPPSAQESGGTTYYCPAPNPRHTPPGRPRSSLPPATLQPGRPRSSLPPATLQPGRPRSSLPPDTLQPGRPRSSRPPPHSSQAVGLPLGFLNAANGLPNAGQYFTMMPQQPSTQSSHPHIITTFFRPNLQVVGSGDGDTTPPPPPVVQYASSPMTPHPPVFGKPYLGAIMSQMITPQRDSSTPSTSLSSREFPKRHMGNNISFPTRLPAAKIPPTTPTLVGHPYTFLQNETQSARGVATPNYTPGNRPIPHTPQYTQHHQQHLHQHHQQQQYHQNNQQQPQYHHYHQPIRPNYMVNSGDLSSPSPPSSFTAFTLPRPPRPRRHRGPYASPDPPLY</sequence>
<feature type="compositionally biased region" description="Low complexity" evidence="2">
    <location>
        <begin position="490"/>
        <end position="502"/>
    </location>
</feature>
<dbReference type="InterPro" id="IPR036867">
    <property type="entry name" value="R3H_dom_sf"/>
</dbReference>
<feature type="region of interest" description="Disordered" evidence="2">
    <location>
        <begin position="876"/>
        <end position="963"/>
    </location>
</feature>
<accession>A0A979FX44</accession>
<dbReference type="Pfam" id="PF12752">
    <property type="entry name" value="SUZ"/>
    <property type="match status" value="1"/>
</dbReference>
<feature type="region of interest" description="Disordered" evidence="2">
    <location>
        <begin position="1"/>
        <end position="167"/>
    </location>
</feature>
<feature type="compositionally biased region" description="Polar residues" evidence="2">
    <location>
        <begin position="1111"/>
        <end position="1121"/>
    </location>
</feature>
<feature type="compositionally biased region" description="Low complexity" evidence="2">
    <location>
        <begin position="103"/>
        <end position="113"/>
    </location>
</feature>
<reference evidence="6" key="1">
    <citation type="submission" date="2025-08" db="UniProtKB">
        <authorList>
            <consortium name="RefSeq"/>
        </authorList>
    </citation>
    <scope>IDENTIFICATION</scope>
    <source>
        <tissue evidence="6">Whole organism</tissue>
    </source>
</reference>
<protein>
    <submittedName>
        <fullName evidence="6">R3H domain-containing protein 1</fullName>
    </submittedName>
</protein>
<evidence type="ECO:0000313" key="6">
    <source>
        <dbReference type="RefSeq" id="XP_047740695.1"/>
    </source>
</evidence>
<gene>
    <name evidence="6" type="primary">LOC108675909</name>
</gene>
<evidence type="ECO:0000256" key="2">
    <source>
        <dbReference type="SAM" id="MobiDB-lite"/>
    </source>
</evidence>
<organism evidence="5 6">
    <name type="scientific">Hyalella azteca</name>
    <name type="common">Amphipod</name>
    <dbReference type="NCBI Taxonomy" id="294128"/>
    <lineage>
        <taxon>Eukaryota</taxon>
        <taxon>Metazoa</taxon>
        <taxon>Ecdysozoa</taxon>
        <taxon>Arthropoda</taxon>
        <taxon>Crustacea</taxon>
        <taxon>Multicrustacea</taxon>
        <taxon>Malacostraca</taxon>
        <taxon>Eumalacostraca</taxon>
        <taxon>Peracarida</taxon>
        <taxon>Amphipoda</taxon>
        <taxon>Senticaudata</taxon>
        <taxon>Talitrida</taxon>
        <taxon>Talitroidea</taxon>
        <taxon>Hyalellidae</taxon>
        <taxon>Hyalella</taxon>
    </lineage>
</organism>
<dbReference type="GO" id="GO:0003676">
    <property type="term" value="F:nucleic acid binding"/>
    <property type="evidence" value="ECO:0007669"/>
    <property type="project" value="UniProtKB-UniRule"/>
</dbReference>
<keyword evidence="1" id="KW-0597">Phosphoprotein</keyword>